<sequence length="1040" mass="112581">MAAGEEELCLDVQLEEPQLEEPPTSLAYQARLRAAKEVAEGLRAKEPLLQNGQRTVRDNPNFVQTFFKASRLHFIGVWRERYEEILDSLPPPPPLPAASSGQSVFVHIDMDCFFASVATRGRQQTFAGLPVAVAWGTGSSSEISSANYCARAFGVRAGMWAGEAFQLCPDLVVMPYEFDAIMETAELFYRSVLDTTPYVQGISCDEVFADVTHLVQEDSSSWLALARKIRADIWSRSGCVASIGVAKNRLLARLATKFAKPRPGCATCGKAAQNRASGESGLLCCEDHPGIFLLEDTSERLAALAARELPGVGPESEKQLRKSGVESVGDLRDVSLGKLRELFGEKQAQSLFHRCRGIDDRPWDPRPPRKSVGAQIAWGVRFEDVAALRRFVSELTEEVLRRLARHGKRGSSLTVKVWKARPDAPHLGGVGSWGCDILSRSAQFSTDPGPPGSPAAQSACAEVWRLCESTGATPLQVRGFGIHIGGLEKTQPRQPSLPSLLEGPKGPEKPMPNSEPVILHLDVDCFFLAVHKRYDPSLHSAGPLVLWQYNDVICISPEAKAAGVKKHMRPSEAQPLVEGIGGRMVHAFSRRWPGPRVWYGPYQTVSREMFAHLHRLLSEEPGDFTLERLSIDEAFLDASRALAPGPDRFERARRLGEKLAAELQTAIGVHVSVGIATNRLLAKLGSVAAKPPRGDGIFVVDGPDARASLLAVTPATRLPGCGNRGEQLQALNLQNAAELQSFGRQELQSSLGVSAEVAERLVANCRGQDATPVRAADPKKSLVVTSWLTDGCLDELAMKRSSSTQSVSVGDGWVFEPQLEKGVTNLTRVRWLLLALILDLEERVVHEFLEHGQLPSKLTVSYQGPGWRKEPGPGSTDGRSCSRTGLFPSAAFRGLDSSDGKADLQIDLGTNQMCAHAPQAAPRPAAYKHPVYGTEFLTLSGASAVLTDGPEVLEGRRGARIAGLTNACCALISSWAAEQASKVPIGKLTLTASSMQSGATSPARKRPPPGQPTLSDCFKRSRPPPRAPEVLAAFEISDSE</sequence>
<evidence type="ECO:0000259" key="4">
    <source>
        <dbReference type="PROSITE" id="PS50173"/>
    </source>
</evidence>
<keyword evidence="6" id="KW-1185">Reference proteome</keyword>
<evidence type="ECO:0000313" key="5">
    <source>
        <dbReference type="EMBL" id="CAE7255536.1"/>
    </source>
</evidence>
<dbReference type="GO" id="GO:0005634">
    <property type="term" value="C:nucleus"/>
    <property type="evidence" value="ECO:0007669"/>
    <property type="project" value="TreeGrafter"/>
</dbReference>
<dbReference type="InterPro" id="IPR036775">
    <property type="entry name" value="DNA_pol_Y-fam_lit_finger_sf"/>
</dbReference>
<dbReference type="Pfam" id="PF21999">
    <property type="entry name" value="IMS_HHH_1"/>
    <property type="match status" value="1"/>
</dbReference>
<dbReference type="SUPFAM" id="SSF100879">
    <property type="entry name" value="Lesion bypass DNA polymerase (Y-family), little finger domain"/>
    <property type="match status" value="1"/>
</dbReference>
<dbReference type="InterPro" id="IPR053848">
    <property type="entry name" value="IMS_HHH_1"/>
</dbReference>
<dbReference type="InterPro" id="IPR017961">
    <property type="entry name" value="DNA_pol_Y-fam_little_finger"/>
</dbReference>
<evidence type="ECO:0000256" key="3">
    <source>
        <dbReference type="SAM" id="MobiDB-lite"/>
    </source>
</evidence>
<feature type="domain" description="UmuC" evidence="4">
    <location>
        <begin position="518"/>
        <end position="722"/>
    </location>
</feature>
<dbReference type="EMBL" id="CAJNDS010001324">
    <property type="protein sequence ID" value="CAE7255536.1"/>
    <property type="molecule type" value="Genomic_DNA"/>
</dbReference>
<dbReference type="PANTHER" id="PTHR45990">
    <property type="entry name" value="DNA REPAIR PROTEIN REV1"/>
    <property type="match status" value="1"/>
</dbReference>
<evidence type="ECO:0000256" key="1">
    <source>
        <dbReference type="ARBA" id="ARBA00010945"/>
    </source>
</evidence>
<dbReference type="AlphaFoldDB" id="A0A812M031"/>
<dbReference type="GO" id="GO:0017125">
    <property type="term" value="F:deoxycytidyl transferase activity"/>
    <property type="evidence" value="ECO:0007669"/>
    <property type="project" value="TreeGrafter"/>
</dbReference>
<dbReference type="GO" id="GO:0006281">
    <property type="term" value="P:DNA repair"/>
    <property type="evidence" value="ECO:0007669"/>
    <property type="project" value="InterPro"/>
</dbReference>
<dbReference type="Proteomes" id="UP000604046">
    <property type="component" value="Unassembled WGS sequence"/>
</dbReference>
<dbReference type="Gene3D" id="3.40.1170.60">
    <property type="match status" value="2"/>
</dbReference>
<dbReference type="GO" id="GO:0042276">
    <property type="term" value="P:error-prone translesion synthesis"/>
    <property type="evidence" value="ECO:0007669"/>
    <property type="project" value="TreeGrafter"/>
</dbReference>
<dbReference type="PANTHER" id="PTHR45990:SF1">
    <property type="entry name" value="DNA REPAIR PROTEIN REV1"/>
    <property type="match status" value="1"/>
</dbReference>
<name>A0A812M031_9DINO</name>
<keyword evidence="2" id="KW-0237">DNA synthesis</keyword>
<accession>A0A812M031</accession>
<dbReference type="OrthoDB" id="447129at2759"/>
<dbReference type="SUPFAM" id="SSF56672">
    <property type="entry name" value="DNA/RNA polymerases"/>
    <property type="match status" value="2"/>
</dbReference>
<dbReference type="GO" id="GO:0070987">
    <property type="term" value="P:error-free translesion synthesis"/>
    <property type="evidence" value="ECO:0007669"/>
    <property type="project" value="TreeGrafter"/>
</dbReference>
<evidence type="ECO:0000313" key="6">
    <source>
        <dbReference type="Proteomes" id="UP000604046"/>
    </source>
</evidence>
<dbReference type="Gene3D" id="1.10.150.20">
    <property type="entry name" value="5' to 3' exonuclease, C-terminal subdomain"/>
    <property type="match status" value="2"/>
</dbReference>
<dbReference type="Gene3D" id="6.10.250.1490">
    <property type="match status" value="1"/>
</dbReference>
<dbReference type="GO" id="GO:0003684">
    <property type="term" value="F:damaged DNA binding"/>
    <property type="evidence" value="ECO:0007669"/>
    <property type="project" value="InterPro"/>
</dbReference>
<dbReference type="Pfam" id="PF11799">
    <property type="entry name" value="IMS_C"/>
    <property type="match status" value="1"/>
</dbReference>
<dbReference type="Gene3D" id="3.30.1490.100">
    <property type="entry name" value="DNA polymerase, Y-family, little finger domain"/>
    <property type="match status" value="1"/>
</dbReference>
<evidence type="ECO:0000256" key="2">
    <source>
        <dbReference type="ARBA" id="ARBA00022634"/>
    </source>
</evidence>
<dbReference type="InterPro" id="IPR043128">
    <property type="entry name" value="Rev_trsase/Diguanyl_cyclase"/>
</dbReference>
<dbReference type="Gene3D" id="3.30.70.270">
    <property type="match status" value="2"/>
</dbReference>
<dbReference type="PROSITE" id="PS50173">
    <property type="entry name" value="UMUC"/>
    <property type="match status" value="2"/>
</dbReference>
<dbReference type="InterPro" id="IPR001126">
    <property type="entry name" value="UmuC"/>
</dbReference>
<dbReference type="GO" id="GO:0003887">
    <property type="term" value="F:DNA-directed DNA polymerase activity"/>
    <property type="evidence" value="ECO:0007669"/>
    <property type="project" value="InterPro"/>
</dbReference>
<comment type="caution">
    <text evidence="5">The sequence shown here is derived from an EMBL/GenBank/DDBJ whole genome shotgun (WGS) entry which is preliminary data.</text>
</comment>
<gene>
    <name evidence="5" type="primary">Rev1</name>
    <name evidence="5" type="ORF">SNAT2548_LOCUS13028</name>
</gene>
<feature type="region of interest" description="Disordered" evidence="3">
    <location>
        <begin position="486"/>
        <end position="512"/>
    </location>
</feature>
<dbReference type="Pfam" id="PF00817">
    <property type="entry name" value="IMS"/>
    <property type="match status" value="2"/>
</dbReference>
<reference evidence="5" key="1">
    <citation type="submission" date="2021-02" db="EMBL/GenBank/DDBJ databases">
        <authorList>
            <person name="Dougan E. K."/>
            <person name="Rhodes N."/>
            <person name="Thang M."/>
            <person name="Chan C."/>
        </authorList>
    </citation>
    <scope>NUCLEOTIDE SEQUENCE</scope>
</reference>
<proteinExistence type="inferred from homology"/>
<dbReference type="InterPro" id="IPR043502">
    <property type="entry name" value="DNA/RNA_pol_sf"/>
</dbReference>
<feature type="region of interest" description="Disordered" evidence="3">
    <location>
        <begin position="994"/>
        <end position="1040"/>
    </location>
</feature>
<feature type="domain" description="UmuC" evidence="4">
    <location>
        <begin position="105"/>
        <end position="313"/>
    </location>
</feature>
<protein>
    <submittedName>
        <fullName evidence="5">Rev1 protein</fullName>
    </submittedName>
</protein>
<comment type="similarity">
    <text evidence="1">Belongs to the DNA polymerase type-Y family.</text>
</comment>
<organism evidence="5 6">
    <name type="scientific">Symbiodinium natans</name>
    <dbReference type="NCBI Taxonomy" id="878477"/>
    <lineage>
        <taxon>Eukaryota</taxon>
        <taxon>Sar</taxon>
        <taxon>Alveolata</taxon>
        <taxon>Dinophyceae</taxon>
        <taxon>Suessiales</taxon>
        <taxon>Symbiodiniaceae</taxon>
        <taxon>Symbiodinium</taxon>
    </lineage>
</organism>